<feature type="compositionally biased region" description="Basic and acidic residues" evidence="1">
    <location>
        <begin position="133"/>
        <end position="142"/>
    </location>
</feature>
<keyword evidence="2" id="KW-1185">Reference proteome</keyword>
<feature type="compositionally biased region" description="Basic and acidic residues" evidence="1">
    <location>
        <begin position="49"/>
        <end position="60"/>
    </location>
</feature>
<name>A0A915KBK7_ROMCU</name>
<feature type="compositionally biased region" description="Basic and acidic residues" evidence="1">
    <location>
        <begin position="100"/>
        <end position="114"/>
    </location>
</feature>
<dbReference type="WBParaSite" id="nRc.2.0.1.t36097-RA">
    <property type="protein sequence ID" value="nRc.2.0.1.t36097-RA"/>
    <property type="gene ID" value="nRc.2.0.1.g36097"/>
</dbReference>
<evidence type="ECO:0000313" key="3">
    <source>
        <dbReference type="WBParaSite" id="nRc.2.0.1.t36097-RA"/>
    </source>
</evidence>
<sequence>MFAAGGSWDDDDDRNDGRRGRPDRRPGGGPQDDDDEGDDDRVPLKMLNRGKERAVKRGDGNEDSSEEDGMNGARRKMGGGRRMAFKNHKGRPREDEEDDDGRRGKSGGRMDKRRMWSMQGRGGPEDNFGSGEGKGRGNGEGRRRSKGKGRGKFGKSARFSFSKRGPPVQWKPWEESECLWVDQVKEIPESCHLTNLVDKLPSPVAKYYASKAFETYEMVKKIFKDRGLTEGCGHCSRKVACRQAAFSPNKYFVNPVADDKCLCCCGDFYPDAALGKCMPVKHGNRYPPMDIDLQP</sequence>
<proteinExistence type="predicted"/>
<feature type="compositionally biased region" description="Basic and acidic residues" evidence="1">
    <location>
        <begin position="15"/>
        <end position="26"/>
    </location>
</feature>
<feature type="compositionally biased region" description="Basic residues" evidence="1">
    <location>
        <begin position="73"/>
        <end position="91"/>
    </location>
</feature>
<evidence type="ECO:0000256" key="1">
    <source>
        <dbReference type="SAM" id="MobiDB-lite"/>
    </source>
</evidence>
<feature type="region of interest" description="Disordered" evidence="1">
    <location>
        <begin position="1"/>
        <end position="166"/>
    </location>
</feature>
<organism evidence="2 3">
    <name type="scientific">Romanomermis culicivorax</name>
    <name type="common">Nematode worm</name>
    <dbReference type="NCBI Taxonomy" id="13658"/>
    <lineage>
        <taxon>Eukaryota</taxon>
        <taxon>Metazoa</taxon>
        <taxon>Ecdysozoa</taxon>
        <taxon>Nematoda</taxon>
        <taxon>Enoplea</taxon>
        <taxon>Dorylaimia</taxon>
        <taxon>Mermithida</taxon>
        <taxon>Mermithoidea</taxon>
        <taxon>Mermithidae</taxon>
        <taxon>Romanomermis</taxon>
    </lineage>
</organism>
<dbReference type="AlphaFoldDB" id="A0A915KBK7"/>
<dbReference type="Proteomes" id="UP000887565">
    <property type="component" value="Unplaced"/>
</dbReference>
<accession>A0A915KBK7</accession>
<evidence type="ECO:0000313" key="2">
    <source>
        <dbReference type="Proteomes" id="UP000887565"/>
    </source>
</evidence>
<reference evidence="3" key="1">
    <citation type="submission" date="2022-11" db="UniProtKB">
        <authorList>
            <consortium name="WormBaseParasite"/>
        </authorList>
    </citation>
    <scope>IDENTIFICATION</scope>
</reference>
<protein>
    <submittedName>
        <fullName evidence="3">Uncharacterized protein</fullName>
    </submittedName>
</protein>
<feature type="compositionally biased region" description="Basic residues" evidence="1">
    <location>
        <begin position="143"/>
        <end position="155"/>
    </location>
</feature>